<proteinExistence type="predicted"/>
<organism evidence="1 2">
    <name type="scientific">Helianthus annuus</name>
    <name type="common">Common sunflower</name>
    <dbReference type="NCBI Taxonomy" id="4232"/>
    <lineage>
        <taxon>Eukaryota</taxon>
        <taxon>Viridiplantae</taxon>
        <taxon>Streptophyta</taxon>
        <taxon>Embryophyta</taxon>
        <taxon>Tracheophyta</taxon>
        <taxon>Spermatophyta</taxon>
        <taxon>Magnoliopsida</taxon>
        <taxon>eudicotyledons</taxon>
        <taxon>Gunneridae</taxon>
        <taxon>Pentapetalae</taxon>
        <taxon>asterids</taxon>
        <taxon>campanulids</taxon>
        <taxon>Asterales</taxon>
        <taxon>Asteraceae</taxon>
        <taxon>Asteroideae</taxon>
        <taxon>Heliantheae alliance</taxon>
        <taxon>Heliantheae</taxon>
        <taxon>Helianthus</taxon>
    </lineage>
</organism>
<protein>
    <submittedName>
        <fullName evidence="1">Uncharacterized protein</fullName>
    </submittedName>
</protein>
<dbReference type="InParanoid" id="A0A251T8J5"/>
<accession>A0A251T8J5</accession>
<evidence type="ECO:0000313" key="2">
    <source>
        <dbReference type="Proteomes" id="UP000215914"/>
    </source>
</evidence>
<dbReference type="AlphaFoldDB" id="A0A251T8J5"/>
<reference evidence="2" key="1">
    <citation type="journal article" date="2017" name="Nature">
        <title>The sunflower genome provides insights into oil metabolism, flowering and Asterid evolution.</title>
        <authorList>
            <person name="Badouin H."/>
            <person name="Gouzy J."/>
            <person name="Grassa C.J."/>
            <person name="Murat F."/>
            <person name="Staton S.E."/>
            <person name="Cottret L."/>
            <person name="Lelandais-Briere C."/>
            <person name="Owens G.L."/>
            <person name="Carrere S."/>
            <person name="Mayjonade B."/>
            <person name="Legrand L."/>
            <person name="Gill N."/>
            <person name="Kane N.C."/>
            <person name="Bowers J.E."/>
            <person name="Hubner S."/>
            <person name="Bellec A."/>
            <person name="Berard A."/>
            <person name="Berges H."/>
            <person name="Blanchet N."/>
            <person name="Boniface M.C."/>
            <person name="Brunel D."/>
            <person name="Catrice O."/>
            <person name="Chaidir N."/>
            <person name="Claudel C."/>
            <person name="Donnadieu C."/>
            <person name="Faraut T."/>
            <person name="Fievet G."/>
            <person name="Helmstetter N."/>
            <person name="King M."/>
            <person name="Knapp S.J."/>
            <person name="Lai Z."/>
            <person name="Le Paslier M.C."/>
            <person name="Lippi Y."/>
            <person name="Lorenzon L."/>
            <person name="Mandel J.R."/>
            <person name="Marage G."/>
            <person name="Marchand G."/>
            <person name="Marquand E."/>
            <person name="Bret-Mestries E."/>
            <person name="Morien E."/>
            <person name="Nambeesan S."/>
            <person name="Nguyen T."/>
            <person name="Pegot-Espagnet P."/>
            <person name="Pouilly N."/>
            <person name="Raftis F."/>
            <person name="Sallet E."/>
            <person name="Schiex T."/>
            <person name="Thomas J."/>
            <person name="Vandecasteele C."/>
            <person name="Vares D."/>
            <person name="Vear F."/>
            <person name="Vautrin S."/>
            <person name="Crespi M."/>
            <person name="Mangin B."/>
            <person name="Burke J.M."/>
            <person name="Salse J."/>
            <person name="Munos S."/>
            <person name="Vincourt P."/>
            <person name="Rieseberg L.H."/>
            <person name="Langlade N.B."/>
        </authorList>
    </citation>
    <scope>NUCLEOTIDE SEQUENCE [LARGE SCALE GENOMIC DNA]</scope>
    <source>
        <strain evidence="2">cv. SF193</strain>
    </source>
</reference>
<name>A0A251T8J5_HELAN</name>
<gene>
    <name evidence="1" type="ORF">HannXRQ_Chr11g0327951</name>
</gene>
<dbReference type="EMBL" id="CM007900">
    <property type="protein sequence ID" value="OTG07224.1"/>
    <property type="molecule type" value="Genomic_DNA"/>
</dbReference>
<evidence type="ECO:0000313" key="1">
    <source>
        <dbReference type="EMBL" id="OTG07224.1"/>
    </source>
</evidence>
<sequence length="75" mass="8711">MVQIRRFRHQYGFERPEAPHSLRNSHLQSYTSSSSSSYLLFLYFDLHRELNLKPNSGSLLNSGSAEMQLYISKST</sequence>
<keyword evidence="2" id="KW-1185">Reference proteome</keyword>
<dbReference type="Proteomes" id="UP000215914">
    <property type="component" value="Chromosome 11"/>
</dbReference>